<evidence type="ECO:0000256" key="3">
    <source>
        <dbReference type="ARBA" id="ARBA00022723"/>
    </source>
</evidence>
<sequence>MITRRSALSVTLATGGAALTGAGLTPLLAAHVRAQPATTTSASSANAPAVVAAPEKFRRPMPLLPEKKPVGRAGKSDVYVMTMKPARAEILPGLTTDVLTYDGHFPGPVIRARSHRPVVIRQRNRLTVPTAVHLHGSSVPADSDGDPMDVIEPGTDRVYHYPNRQPHAPLWFHDHAHHLEAENVYRGLSGSYLLTDPAERALPLPRGRYEVVIALRDARFDAQGQLAYAMGDRGRNTLLANGVPYPYFQVAARKYRLRLLNASNQRRFELRLADGSPLIQIGSDGGLLTAPHTTDRIALSAGERADVVVDFSRYPVGTSVVLKNTTGTGPAEEIGEILRFDVVRAAPDPSRIPGRLRTLPPLPRPDTERTVVLRMDEGGEHPGAYIDEKEYDPQRVDARVKFNSSEVWTVTNANARAEHNFHLHLVQFRVLERAGRPPEPGEGGLKDTIHLAPGETVRLQAVFDSYRGRYLYHCHMFEHGVRGMMATMHIQ</sequence>
<keyword evidence="3" id="KW-0479">Metal-binding</keyword>
<dbReference type="PANTHER" id="PTHR48267:SF1">
    <property type="entry name" value="BILIRUBIN OXIDASE"/>
    <property type="match status" value="1"/>
</dbReference>
<dbReference type="PROSITE" id="PS00079">
    <property type="entry name" value="MULTICOPPER_OXIDASE1"/>
    <property type="match status" value="1"/>
</dbReference>
<evidence type="ECO:0000256" key="1">
    <source>
        <dbReference type="ARBA" id="ARBA00010609"/>
    </source>
</evidence>
<comment type="subunit">
    <text evidence="2">Monomer.</text>
</comment>
<dbReference type="Pfam" id="PF00394">
    <property type="entry name" value="Cu-oxidase"/>
    <property type="match status" value="1"/>
</dbReference>
<protein>
    <recommendedName>
        <fullName evidence="6">Multicopper oxidase CueO</fullName>
        <ecNumber evidence="5">1.16.3.4</ecNumber>
    </recommendedName>
    <alternativeName>
        <fullName evidence="7">Copper efflux oxidase</fullName>
    </alternativeName>
    <alternativeName>
        <fullName evidence="8">Cuprous oxidase</fullName>
    </alternativeName>
</protein>
<dbReference type="SUPFAM" id="SSF49503">
    <property type="entry name" value="Cupredoxins"/>
    <property type="match status" value="3"/>
</dbReference>
<dbReference type="PANTHER" id="PTHR48267">
    <property type="entry name" value="CUPREDOXIN SUPERFAMILY PROTEIN"/>
    <property type="match status" value="1"/>
</dbReference>
<dbReference type="PROSITE" id="PS00080">
    <property type="entry name" value="MULTICOPPER_OXIDASE2"/>
    <property type="match status" value="1"/>
</dbReference>
<dbReference type="OrthoDB" id="345021at2"/>
<accession>A0A5P2B7A8</accession>
<dbReference type="AlphaFoldDB" id="A0A5P2B7A8"/>
<evidence type="ECO:0000256" key="7">
    <source>
        <dbReference type="ARBA" id="ARBA00042896"/>
    </source>
</evidence>
<evidence type="ECO:0000256" key="8">
    <source>
        <dbReference type="ARBA" id="ARBA00043090"/>
    </source>
</evidence>
<dbReference type="EMBL" id="CP029193">
    <property type="protein sequence ID" value="QES25071.1"/>
    <property type="molecule type" value="Genomic_DNA"/>
</dbReference>
<name>A0A5P2B7A8_STRVZ</name>
<evidence type="ECO:0000256" key="9">
    <source>
        <dbReference type="ARBA" id="ARBA00048092"/>
    </source>
</evidence>
<evidence type="ECO:0000259" key="12">
    <source>
        <dbReference type="Pfam" id="PF07732"/>
    </source>
</evidence>
<dbReference type="Pfam" id="PF07732">
    <property type="entry name" value="Cu-oxidase_3"/>
    <property type="match status" value="1"/>
</dbReference>
<dbReference type="InterPro" id="IPR002355">
    <property type="entry name" value="Cu_oxidase_Cu_BS"/>
</dbReference>
<dbReference type="InterPro" id="IPR011706">
    <property type="entry name" value="Cu-oxidase_C"/>
</dbReference>
<feature type="domain" description="Plastocyanin-like" evidence="10">
    <location>
        <begin position="244"/>
        <end position="316"/>
    </location>
</feature>
<comment type="catalytic activity">
    <reaction evidence="9">
        <text>4 Cu(+) + O2 + 4 H(+) = 4 Cu(2+) + 2 H2O</text>
        <dbReference type="Rhea" id="RHEA:30083"/>
        <dbReference type="ChEBI" id="CHEBI:15377"/>
        <dbReference type="ChEBI" id="CHEBI:15378"/>
        <dbReference type="ChEBI" id="CHEBI:15379"/>
        <dbReference type="ChEBI" id="CHEBI:29036"/>
        <dbReference type="ChEBI" id="CHEBI:49552"/>
        <dbReference type="EC" id="1.16.3.4"/>
    </reaction>
    <physiologicalReaction direction="left-to-right" evidence="9">
        <dbReference type="Rhea" id="RHEA:30084"/>
    </physiologicalReaction>
</comment>
<keyword evidence="4" id="KW-0560">Oxidoreductase</keyword>
<dbReference type="InterPro" id="IPR006311">
    <property type="entry name" value="TAT_signal"/>
</dbReference>
<dbReference type="InterPro" id="IPR008972">
    <property type="entry name" value="Cupredoxin"/>
</dbReference>
<proteinExistence type="inferred from homology"/>
<dbReference type="RefSeq" id="WP_150163876.1">
    <property type="nucleotide sequence ID" value="NZ_CP029193.1"/>
</dbReference>
<gene>
    <name evidence="13" type="ORF">DEJ47_00075</name>
</gene>
<feature type="domain" description="Plastocyanin-like" evidence="12">
    <location>
        <begin position="86"/>
        <end position="197"/>
    </location>
</feature>
<dbReference type="InterPro" id="IPR011707">
    <property type="entry name" value="Cu-oxidase-like_N"/>
</dbReference>
<evidence type="ECO:0000256" key="5">
    <source>
        <dbReference type="ARBA" id="ARBA00038978"/>
    </source>
</evidence>
<feature type="domain" description="Plastocyanin-like" evidence="11">
    <location>
        <begin position="369"/>
        <end position="488"/>
    </location>
</feature>
<dbReference type="GO" id="GO:0016491">
    <property type="term" value="F:oxidoreductase activity"/>
    <property type="evidence" value="ECO:0007669"/>
    <property type="project" value="UniProtKB-KW"/>
</dbReference>
<dbReference type="InterPro" id="IPR045087">
    <property type="entry name" value="Cu-oxidase_fam"/>
</dbReference>
<evidence type="ECO:0000313" key="14">
    <source>
        <dbReference type="Proteomes" id="UP000323046"/>
    </source>
</evidence>
<organism evidence="13 14">
    <name type="scientific">Streptomyces venezuelae</name>
    <dbReference type="NCBI Taxonomy" id="54571"/>
    <lineage>
        <taxon>Bacteria</taxon>
        <taxon>Bacillati</taxon>
        <taxon>Actinomycetota</taxon>
        <taxon>Actinomycetes</taxon>
        <taxon>Kitasatosporales</taxon>
        <taxon>Streptomycetaceae</taxon>
        <taxon>Streptomyces</taxon>
    </lineage>
</organism>
<dbReference type="InterPro" id="IPR033138">
    <property type="entry name" value="Cu_oxidase_CS"/>
</dbReference>
<dbReference type="GO" id="GO:0005507">
    <property type="term" value="F:copper ion binding"/>
    <property type="evidence" value="ECO:0007669"/>
    <property type="project" value="InterPro"/>
</dbReference>
<dbReference type="InterPro" id="IPR001117">
    <property type="entry name" value="Cu-oxidase_2nd"/>
</dbReference>
<dbReference type="Pfam" id="PF07731">
    <property type="entry name" value="Cu-oxidase_2"/>
    <property type="match status" value="1"/>
</dbReference>
<evidence type="ECO:0000313" key="13">
    <source>
        <dbReference type="EMBL" id="QES25071.1"/>
    </source>
</evidence>
<dbReference type="Proteomes" id="UP000323046">
    <property type="component" value="Chromosome"/>
</dbReference>
<reference evidence="13 14" key="1">
    <citation type="submission" date="2018-05" db="EMBL/GenBank/DDBJ databases">
        <title>Streptomyces venezuelae.</title>
        <authorList>
            <person name="Kim W."/>
            <person name="Lee N."/>
            <person name="Cho B.-K."/>
        </authorList>
    </citation>
    <scope>NUCLEOTIDE SEQUENCE [LARGE SCALE GENOMIC DNA]</scope>
    <source>
        <strain evidence="13 14">ATCC 14583</strain>
    </source>
</reference>
<evidence type="ECO:0000256" key="4">
    <source>
        <dbReference type="ARBA" id="ARBA00023002"/>
    </source>
</evidence>
<evidence type="ECO:0000259" key="11">
    <source>
        <dbReference type="Pfam" id="PF07731"/>
    </source>
</evidence>
<dbReference type="EC" id="1.16.3.4" evidence="5"/>
<dbReference type="PROSITE" id="PS51318">
    <property type="entry name" value="TAT"/>
    <property type="match status" value="1"/>
</dbReference>
<evidence type="ECO:0000256" key="6">
    <source>
        <dbReference type="ARBA" id="ARBA00041027"/>
    </source>
</evidence>
<evidence type="ECO:0000259" key="10">
    <source>
        <dbReference type="Pfam" id="PF00394"/>
    </source>
</evidence>
<dbReference type="Gene3D" id="2.60.40.420">
    <property type="entry name" value="Cupredoxins - blue copper proteins"/>
    <property type="match status" value="3"/>
</dbReference>
<comment type="similarity">
    <text evidence="1">Belongs to the multicopper oxidase family.</text>
</comment>
<evidence type="ECO:0000256" key="2">
    <source>
        <dbReference type="ARBA" id="ARBA00011245"/>
    </source>
</evidence>
<keyword evidence="14" id="KW-1185">Reference proteome</keyword>